<protein>
    <submittedName>
        <fullName evidence="1">Uncharacterized protein</fullName>
    </submittedName>
</protein>
<evidence type="ECO:0000313" key="2">
    <source>
        <dbReference type="Proteomes" id="UP000308600"/>
    </source>
</evidence>
<evidence type="ECO:0000313" key="1">
    <source>
        <dbReference type="EMBL" id="TFK58428.1"/>
    </source>
</evidence>
<organism evidence="1 2">
    <name type="scientific">Pluteus cervinus</name>
    <dbReference type="NCBI Taxonomy" id="181527"/>
    <lineage>
        <taxon>Eukaryota</taxon>
        <taxon>Fungi</taxon>
        <taxon>Dikarya</taxon>
        <taxon>Basidiomycota</taxon>
        <taxon>Agaricomycotina</taxon>
        <taxon>Agaricomycetes</taxon>
        <taxon>Agaricomycetidae</taxon>
        <taxon>Agaricales</taxon>
        <taxon>Pluteineae</taxon>
        <taxon>Pluteaceae</taxon>
        <taxon>Pluteus</taxon>
    </lineage>
</organism>
<proteinExistence type="predicted"/>
<dbReference type="Proteomes" id="UP000308600">
    <property type="component" value="Unassembled WGS sequence"/>
</dbReference>
<keyword evidence="2" id="KW-1185">Reference proteome</keyword>
<name>A0ACD2ZXZ2_9AGAR</name>
<dbReference type="EMBL" id="ML209373">
    <property type="protein sequence ID" value="TFK58428.1"/>
    <property type="molecule type" value="Genomic_DNA"/>
</dbReference>
<sequence>MTENQSSPDLQPQVEYHDNLRSEPKIVHYPNPKAGEIVDPPTGSATSIADTGANPHAPFNSSFDWGFVDWKTKYGIGANAFTELLQTNDLHKHLGLSYSNTKELNKIIDEQLTTQRPRFQRQEIKVAGEAYDVYFRDIIECIKALWGDPAFSTYLIYTPEKHFADDSHEIRMYHDMHTGKWWWRTQVSPIIHKNTPGGTIIPIILSSDKTQLTNFGGKLAYPVYITIGNLPKELRRKPSRNAQVLLGYLPTTALNHMEVDASRRRSISNLFHACMRKMLQPLEVAGKTGIKMMSGDGKWRRCHPILAIFVGDYPEQTLVTCVKQGHCPICTIKPDHVGLDTTTYPRRNLGKILVALGKIKKGPTEFAKACAEVDIKPVQHPFWEQLPYCNIYHSITPDLLHQLYQGLIKYIIDWLKTAVGEQEIDARCRRLPPNHNIRLFLKGISILSRVTGKEHRQISSIILGLAIDAKLPQGYSPARLIRAIRAMLDFSFIAQYPLQTTETLQSLQEALNTFHQNKQILIDLGIRNNFEIPKLHMLNHYTESIEHFGTTDNYNSEHTERLHIDMAKDAYRATNHRDEFPQMTLWLERREKVIEHAQRIEKRLMTLEQPQSPLEAQTDQVIPVPHVVGISFQRFHHIAQTPSQRGVSIDTIITEYKASQFEECLQQFIVWRQNIDNNISWQQIRRKAQTLDISDVTFSLYHILKFFIKDPFAPSEKTIVDSVHVKPGCINTAGKIIPARFDTVLVNTGFGQVEGKEGYRVAQVHAIFTLSTKFIKQYIPHDIHLPQHLAYVEFFTKFSSQPEANHGLLRIKHQVNNNQPMARIIPVSNIARSVHLFPKFGPVAPQSWTSSSVLEKSSVFFVNTFSDRHLYHTLY</sequence>
<gene>
    <name evidence="1" type="ORF">BDN72DRAFT_782110</name>
</gene>
<reference evidence="1 2" key="1">
    <citation type="journal article" date="2019" name="Nat. Ecol. Evol.">
        <title>Megaphylogeny resolves global patterns of mushroom evolution.</title>
        <authorList>
            <person name="Varga T."/>
            <person name="Krizsan K."/>
            <person name="Foldi C."/>
            <person name="Dima B."/>
            <person name="Sanchez-Garcia M."/>
            <person name="Sanchez-Ramirez S."/>
            <person name="Szollosi G.J."/>
            <person name="Szarkandi J.G."/>
            <person name="Papp V."/>
            <person name="Albert L."/>
            <person name="Andreopoulos W."/>
            <person name="Angelini C."/>
            <person name="Antonin V."/>
            <person name="Barry K.W."/>
            <person name="Bougher N.L."/>
            <person name="Buchanan P."/>
            <person name="Buyck B."/>
            <person name="Bense V."/>
            <person name="Catcheside P."/>
            <person name="Chovatia M."/>
            <person name="Cooper J."/>
            <person name="Damon W."/>
            <person name="Desjardin D."/>
            <person name="Finy P."/>
            <person name="Geml J."/>
            <person name="Haridas S."/>
            <person name="Hughes K."/>
            <person name="Justo A."/>
            <person name="Karasinski D."/>
            <person name="Kautmanova I."/>
            <person name="Kiss B."/>
            <person name="Kocsube S."/>
            <person name="Kotiranta H."/>
            <person name="LaButti K.M."/>
            <person name="Lechner B.E."/>
            <person name="Liimatainen K."/>
            <person name="Lipzen A."/>
            <person name="Lukacs Z."/>
            <person name="Mihaltcheva S."/>
            <person name="Morgado L.N."/>
            <person name="Niskanen T."/>
            <person name="Noordeloos M.E."/>
            <person name="Ohm R.A."/>
            <person name="Ortiz-Santana B."/>
            <person name="Ovrebo C."/>
            <person name="Racz N."/>
            <person name="Riley R."/>
            <person name="Savchenko A."/>
            <person name="Shiryaev A."/>
            <person name="Soop K."/>
            <person name="Spirin V."/>
            <person name="Szebenyi C."/>
            <person name="Tomsovsky M."/>
            <person name="Tulloss R.E."/>
            <person name="Uehling J."/>
            <person name="Grigoriev I.V."/>
            <person name="Vagvolgyi C."/>
            <person name="Papp T."/>
            <person name="Martin F.M."/>
            <person name="Miettinen O."/>
            <person name="Hibbett D.S."/>
            <person name="Nagy L.G."/>
        </authorList>
    </citation>
    <scope>NUCLEOTIDE SEQUENCE [LARGE SCALE GENOMIC DNA]</scope>
    <source>
        <strain evidence="1 2">NL-1719</strain>
    </source>
</reference>
<accession>A0ACD2ZXZ2</accession>